<dbReference type="CDD" id="cd00051">
    <property type="entry name" value="EFh"/>
    <property type="match status" value="1"/>
</dbReference>
<keyword evidence="1" id="KW-0106">Calcium</keyword>
<dbReference type="InterPro" id="IPR002048">
    <property type="entry name" value="EF_hand_dom"/>
</dbReference>
<organism evidence="4 5">
    <name type="scientific">Phytophthora nicotianae P1976</name>
    <dbReference type="NCBI Taxonomy" id="1317066"/>
    <lineage>
        <taxon>Eukaryota</taxon>
        <taxon>Sar</taxon>
        <taxon>Stramenopiles</taxon>
        <taxon>Oomycota</taxon>
        <taxon>Peronosporomycetes</taxon>
        <taxon>Peronosporales</taxon>
        <taxon>Peronosporaceae</taxon>
        <taxon>Phytophthora</taxon>
    </lineage>
</organism>
<dbReference type="Proteomes" id="UP000028582">
    <property type="component" value="Unassembled WGS sequence"/>
</dbReference>
<gene>
    <name evidence="4" type="ORF">F444_17749</name>
</gene>
<comment type="caution">
    <text evidence="4">The sequence shown here is derived from an EMBL/GenBank/DDBJ whole genome shotgun (WGS) entry which is preliminary data.</text>
</comment>
<dbReference type="SMART" id="SM00054">
    <property type="entry name" value="EFh"/>
    <property type="match status" value="2"/>
</dbReference>
<feature type="domain" description="EF-hand" evidence="3">
    <location>
        <begin position="168"/>
        <end position="203"/>
    </location>
</feature>
<feature type="region of interest" description="Disordered" evidence="2">
    <location>
        <begin position="61"/>
        <end position="101"/>
    </location>
</feature>
<dbReference type="GO" id="GO:0005509">
    <property type="term" value="F:calcium ion binding"/>
    <property type="evidence" value="ECO:0007669"/>
    <property type="project" value="InterPro"/>
</dbReference>
<name>A0A080ZDW7_PHYNI</name>
<protein>
    <recommendedName>
        <fullName evidence="3">EF-hand domain-containing protein</fullName>
    </recommendedName>
</protein>
<evidence type="ECO:0000256" key="2">
    <source>
        <dbReference type="SAM" id="MobiDB-lite"/>
    </source>
</evidence>
<dbReference type="PROSITE" id="PS00018">
    <property type="entry name" value="EF_HAND_1"/>
    <property type="match status" value="1"/>
</dbReference>
<reference evidence="4 5" key="1">
    <citation type="submission" date="2013-11" db="EMBL/GenBank/DDBJ databases">
        <title>The Genome Sequence of Phytophthora parasitica P1976.</title>
        <authorList>
            <consortium name="The Broad Institute Genomics Platform"/>
            <person name="Russ C."/>
            <person name="Tyler B."/>
            <person name="Panabieres F."/>
            <person name="Shan W."/>
            <person name="Tripathy S."/>
            <person name="Grunwald N."/>
            <person name="Machado M."/>
            <person name="Johnson C.S."/>
            <person name="Walker B."/>
            <person name="Young S."/>
            <person name="Zeng Q."/>
            <person name="Gargeya S."/>
            <person name="Fitzgerald M."/>
            <person name="Haas B."/>
            <person name="Abouelleil A."/>
            <person name="Allen A.W."/>
            <person name="Alvarado L."/>
            <person name="Arachchi H.M."/>
            <person name="Berlin A.M."/>
            <person name="Chapman S.B."/>
            <person name="Gainer-Dewar J."/>
            <person name="Goldberg J."/>
            <person name="Griggs A."/>
            <person name="Gujja S."/>
            <person name="Hansen M."/>
            <person name="Howarth C."/>
            <person name="Imamovic A."/>
            <person name="Ireland A."/>
            <person name="Larimer J."/>
            <person name="McCowan C."/>
            <person name="Murphy C."/>
            <person name="Pearson M."/>
            <person name="Poon T.W."/>
            <person name="Priest M."/>
            <person name="Roberts A."/>
            <person name="Saif S."/>
            <person name="Shea T."/>
            <person name="Sisk P."/>
            <person name="Sykes S."/>
            <person name="Wortman J."/>
            <person name="Nusbaum C."/>
            <person name="Birren B."/>
        </authorList>
    </citation>
    <scope>NUCLEOTIDE SEQUENCE [LARGE SCALE GENOMIC DNA]</scope>
    <source>
        <strain evidence="4 5">P1976</strain>
    </source>
</reference>
<feature type="domain" description="EF-hand" evidence="3">
    <location>
        <begin position="204"/>
        <end position="239"/>
    </location>
</feature>
<dbReference type="Gene3D" id="1.10.238.10">
    <property type="entry name" value="EF-hand"/>
    <property type="match status" value="1"/>
</dbReference>
<dbReference type="PROSITE" id="PS50222">
    <property type="entry name" value="EF_HAND_2"/>
    <property type="match status" value="2"/>
</dbReference>
<evidence type="ECO:0000313" key="4">
    <source>
        <dbReference type="EMBL" id="ETO64828.1"/>
    </source>
</evidence>
<feature type="region of interest" description="Disordered" evidence="2">
    <location>
        <begin position="247"/>
        <end position="278"/>
    </location>
</feature>
<dbReference type="AlphaFoldDB" id="A0A080ZDW7"/>
<accession>A0A080ZDW7</accession>
<evidence type="ECO:0000259" key="3">
    <source>
        <dbReference type="PROSITE" id="PS50222"/>
    </source>
</evidence>
<dbReference type="EMBL" id="ANJA01003249">
    <property type="protein sequence ID" value="ETO64828.1"/>
    <property type="molecule type" value="Genomic_DNA"/>
</dbReference>
<dbReference type="InterPro" id="IPR018247">
    <property type="entry name" value="EF_Hand_1_Ca_BS"/>
</dbReference>
<dbReference type="InterPro" id="IPR011992">
    <property type="entry name" value="EF-hand-dom_pair"/>
</dbReference>
<feature type="compositionally biased region" description="Polar residues" evidence="2">
    <location>
        <begin position="65"/>
        <end position="78"/>
    </location>
</feature>
<sequence>MPSHKLLSVAPTQPKVLPFASATDSTLHRPAWRSTRAIESSTLTPRRPPSRFRGQLRYDLLGPLQSPTPRTVESTYASESPVIGGGSETPNGVTGEPESPNPVQQVIATMKDVAVAVADVPAASDEAVAKGRDAAAKALMTNLEELKWFQHRWLDKHGRDSNLKTTREQLALMRRWFDSLDADGSGEIGLDELEDPLVSVGLASSRDDVQHLIEEVDVNGTGSVTFDAFLNLFYPERVKRERIRRFPPPLHAPKHRPPARLKVSPSPSGTNPMVKRSRQVETNVVNPVARLFENLQAGKLGDLAVPFPVLITAYRRRMLLDAHMADNPAAKRYRTLLVDECRLLHGVLTKP</sequence>
<dbReference type="SUPFAM" id="SSF47473">
    <property type="entry name" value="EF-hand"/>
    <property type="match status" value="1"/>
</dbReference>
<proteinExistence type="predicted"/>
<dbReference type="OrthoDB" id="26525at2759"/>
<evidence type="ECO:0000256" key="1">
    <source>
        <dbReference type="ARBA" id="ARBA00022837"/>
    </source>
</evidence>
<dbReference type="Pfam" id="PF13499">
    <property type="entry name" value="EF-hand_7"/>
    <property type="match status" value="1"/>
</dbReference>
<evidence type="ECO:0000313" key="5">
    <source>
        <dbReference type="Proteomes" id="UP000028582"/>
    </source>
</evidence>